<evidence type="ECO:0000313" key="1">
    <source>
        <dbReference type="EMBL" id="THH35601.1"/>
    </source>
</evidence>
<proteinExistence type="predicted"/>
<dbReference type="OrthoDB" id="951068at2"/>
<protein>
    <submittedName>
        <fullName evidence="1">Nuclear transport factor 2 family protein</fullName>
    </submittedName>
</protein>
<reference evidence="1 2" key="1">
    <citation type="submission" date="2019-04" db="EMBL/GenBank/DDBJ databases">
        <title>Lewinella litorea sp. nov., isolated from a marine sand.</title>
        <authorList>
            <person name="Yoon J.-H."/>
        </authorList>
    </citation>
    <scope>NUCLEOTIDE SEQUENCE [LARGE SCALE GENOMIC DNA]</scope>
    <source>
        <strain evidence="1 2">HSMS-39</strain>
    </source>
</reference>
<organism evidence="1 2">
    <name type="scientific">Neolewinella litorea</name>
    <dbReference type="NCBI Taxonomy" id="2562452"/>
    <lineage>
        <taxon>Bacteria</taxon>
        <taxon>Pseudomonadati</taxon>
        <taxon>Bacteroidota</taxon>
        <taxon>Saprospiria</taxon>
        <taxon>Saprospirales</taxon>
        <taxon>Lewinellaceae</taxon>
        <taxon>Neolewinella</taxon>
    </lineage>
</organism>
<comment type="caution">
    <text evidence="1">The sequence shown here is derived from an EMBL/GenBank/DDBJ whole genome shotgun (WGS) entry which is preliminary data.</text>
</comment>
<dbReference type="Gene3D" id="3.10.450.50">
    <property type="match status" value="1"/>
</dbReference>
<dbReference type="EMBL" id="SRSF01000011">
    <property type="protein sequence ID" value="THH35601.1"/>
    <property type="molecule type" value="Genomic_DNA"/>
</dbReference>
<dbReference type="InterPro" id="IPR032710">
    <property type="entry name" value="NTF2-like_dom_sf"/>
</dbReference>
<dbReference type="Proteomes" id="UP000308528">
    <property type="component" value="Unassembled WGS sequence"/>
</dbReference>
<evidence type="ECO:0000313" key="2">
    <source>
        <dbReference type="Proteomes" id="UP000308528"/>
    </source>
</evidence>
<accession>A0A4S4NC47</accession>
<gene>
    <name evidence="1" type="ORF">E4021_16055</name>
</gene>
<sequence>MRMAFLFLWLVCGKCYAQATPDDLYREFSAAYDRLDAAAVTRLYLDSAYLLNLYDGQPAKSLRGRERIKAYFESFFAGVRERDQRLVLTFRLVDRQSEGQERLDNGYYRLAAVAADGEPLFVSYGKFSTVVRPTPVGYRFLIDATSNADAAEFDSAGGWEIPPRQ</sequence>
<dbReference type="SUPFAM" id="SSF54427">
    <property type="entry name" value="NTF2-like"/>
    <property type="match status" value="1"/>
</dbReference>
<dbReference type="AlphaFoldDB" id="A0A4S4NC47"/>
<keyword evidence="2" id="KW-1185">Reference proteome</keyword>
<name>A0A4S4NC47_9BACT</name>
<dbReference type="RefSeq" id="WP_136460399.1">
    <property type="nucleotide sequence ID" value="NZ_SRSF01000011.1"/>
</dbReference>